<evidence type="ECO:0000313" key="6">
    <source>
        <dbReference type="EMBL" id="QBH12838.1"/>
    </source>
</evidence>
<dbReference type="InterPro" id="IPR001610">
    <property type="entry name" value="PAC"/>
</dbReference>
<dbReference type="InterPro" id="IPR000700">
    <property type="entry name" value="PAS-assoc_C"/>
</dbReference>
<dbReference type="SMART" id="SM00086">
    <property type="entry name" value="PAC"/>
    <property type="match status" value="3"/>
</dbReference>
<dbReference type="AlphaFoldDB" id="A0A328FEH8"/>
<reference evidence="7 8" key="1">
    <citation type="submission" date="2018-06" db="EMBL/GenBank/DDBJ databases">
        <title>Complete Genome Sequence of Desulfobacter hydrogenophilus (DSM3380).</title>
        <authorList>
            <person name="Marietou A."/>
            <person name="Schreiber L."/>
            <person name="Marshall I."/>
            <person name="Jorgensen B."/>
        </authorList>
    </citation>
    <scope>NUCLEOTIDE SEQUENCE [LARGE SCALE GENOMIC DNA]</scope>
    <source>
        <strain evidence="7 8">DSM 3380</strain>
    </source>
</reference>
<dbReference type="Gene3D" id="1.10.287.130">
    <property type="match status" value="1"/>
</dbReference>
<dbReference type="PANTHER" id="PTHR43065">
    <property type="entry name" value="SENSOR HISTIDINE KINASE"/>
    <property type="match status" value="1"/>
</dbReference>
<proteinExistence type="predicted"/>
<keyword evidence="7" id="KW-0418">Kinase</keyword>
<feature type="domain" description="PAC" evidence="5">
    <location>
        <begin position="226"/>
        <end position="277"/>
    </location>
</feature>
<dbReference type="NCBIfam" id="TIGR00229">
    <property type="entry name" value="sensory_box"/>
    <property type="match status" value="3"/>
</dbReference>
<organism evidence="7 8">
    <name type="scientific">Desulfobacter hydrogenophilus</name>
    <dbReference type="NCBI Taxonomy" id="2291"/>
    <lineage>
        <taxon>Bacteria</taxon>
        <taxon>Pseudomonadati</taxon>
        <taxon>Thermodesulfobacteriota</taxon>
        <taxon>Desulfobacteria</taxon>
        <taxon>Desulfobacterales</taxon>
        <taxon>Desulfobacteraceae</taxon>
        <taxon>Desulfobacter</taxon>
    </lineage>
</organism>
<evidence type="ECO:0000313" key="8">
    <source>
        <dbReference type="Proteomes" id="UP000248798"/>
    </source>
</evidence>
<dbReference type="RefSeq" id="WP_111954520.1">
    <property type="nucleotide sequence ID" value="NZ_JAAGRP010000004.1"/>
</dbReference>
<dbReference type="SMART" id="SM00387">
    <property type="entry name" value="HATPase_c"/>
    <property type="match status" value="1"/>
</dbReference>
<dbReference type="EMBL" id="QLNI01000008">
    <property type="protein sequence ID" value="RAM03074.1"/>
    <property type="molecule type" value="Genomic_DNA"/>
</dbReference>
<dbReference type="OrthoDB" id="5409880at2"/>
<feature type="domain" description="PAC" evidence="5">
    <location>
        <begin position="94"/>
        <end position="146"/>
    </location>
</feature>
<feature type="domain" description="PAS" evidence="4">
    <location>
        <begin position="26"/>
        <end position="71"/>
    </location>
</feature>
<name>A0A328FEH8_9BACT</name>
<evidence type="ECO:0000259" key="4">
    <source>
        <dbReference type="PROSITE" id="PS50112"/>
    </source>
</evidence>
<dbReference type="SUPFAM" id="SSF55874">
    <property type="entry name" value="ATPase domain of HSP90 chaperone/DNA topoisomerase II/histidine kinase"/>
    <property type="match status" value="1"/>
</dbReference>
<accession>A0A328FEH8</accession>
<dbReference type="Pfam" id="PF02518">
    <property type="entry name" value="HATPase_c"/>
    <property type="match status" value="1"/>
</dbReference>
<evidence type="ECO:0000259" key="5">
    <source>
        <dbReference type="PROSITE" id="PS50113"/>
    </source>
</evidence>
<dbReference type="InterPro" id="IPR005467">
    <property type="entry name" value="His_kinase_dom"/>
</dbReference>
<protein>
    <recommendedName>
        <fullName evidence="2">histidine kinase</fullName>
        <ecNumber evidence="2">2.7.13.3</ecNumber>
    </recommendedName>
</protein>
<dbReference type="PRINTS" id="PR00344">
    <property type="entry name" value="BCTRLSENSOR"/>
</dbReference>
<dbReference type="GO" id="GO:0004673">
    <property type="term" value="F:protein histidine kinase activity"/>
    <property type="evidence" value="ECO:0007669"/>
    <property type="project" value="UniProtKB-EC"/>
</dbReference>
<sequence length="649" mass="73899">MLESLFKKIKIKVLRDSAAKNQKLKSEKELYSAFNAMKSAVLIIDKDHYILKSNSAAERLFNKNDSKIIGKKCWTVVHGTAQPIKDCPVLKAGQSLQQESIELQINERWFEIVVNPILDYRRRPSKYIHIITDITDSKRLSDQLHRSQQLLANTQRLAKTGGWEWNIERQKMYWTKELYRLHGFEPSQFEPGSPDHINTSLECYSPEDQPKLLDAFHRCEKEGVAYELEFELRRSSGEKIWIKTVAEPIWKGDTVEKVLGNVIDITDRKHAEKVLRKSEQAFRNLFDNHAAVKLLIDPDTGRIIAANKAAENFYGWPCTTLAQMNINQINTKSLDEIKTLMSNAKNQKRIHFDFQHRLADGSIRDVEVFSSGVEMNGQKYLHSIVHDITEQKKTQRDMEELQIQNWHLKKQKSLSRMAGAIAHHFNNHLMAIMGNLELSLKLIERGESPLKNIMKSMQVAQTAAKVNGLMLTYLGKNVSGKIQMDMGKVCSMTIPLLRVSLSSNIVLETDFPNQGPMIYGHENQIQQLVTNLVTNAAESYQKQGTIYLSLKTVLANEIPKKHRFPVAWMPGQDDYACLEVTDSGCGIEEQNIEKIFDPFFSTKATGRGLELPVVLGIAQANNGVITVENKRGKGSTFRFFTPVKTTLNS</sequence>
<dbReference type="SUPFAM" id="SSF55785">
    <property type="entry name" value="PYP-like sensor domain (PAS domain)"/>
    <property type="match status" value="3"/>
</dbReference>
<dbReference type="PROSITE" id="PS50113">
    <property type="entry name" value="PAC"/>
    <property type="match status" value="2"/>
</dbReference>
<dbReference type="Gene3D" id="3.30.450.20">
    <property type="entry name" value="PAS domain"/>
    <property type="match status" value="3"/>
</dbReference>
<feature type="domain" description="Histidine kinase" evidence="3">
    <location>
        <begin position="420"/>
        <end position="645"/>
    </location>
</feature>
<dbReference type="EC" id="2.7.13.3" evidence="2"/>
<dbReference type="InterPro" id="IPR036890">
    <property type="entry name" value="HATPase_C_sf"/>
</dbReference>
<evidence type="ECO:0000313" key="7">
    <source>
        <dbReference type="EMBL" id="RAM03074.1"/>
    </source>
</evidence>
<dbReference type="EMBL" id="CP036313">
    <property type="protein sequence ID" value="QBH12838.1"/>
    <property type="molecule type" value="Genomic_DNA"/>
</dbReference>
<dbReference type="Pfam" id="PF13426">
    <property type="entry name" value="PAS_9"/>
    <property type="match status" value="2"/>
</dbReference>
<evidence type="ECO:0000313" key="9">
    <source>
        <dbReference type="Proteomes" id="UP000293902"/>
    </source>
</evidence>
<dbReference type="PROSITE" id="PS50109">
    <property type="entry name" value="HIS_KIN"/>
    <property type="match status" value="1"/>
</dbReference>
<dbReference type="CDD" id="cd00130">
    <property type="entry name" value="PAS"/>
    <property type="match status" value="3"/>
</dbReference>
<dbReference type="SMART" id="SM00091">
    <property type="entry name" value="PAS"/>
    <property type="match status" value="2"/>
</dbReference>
<gene>
    <name evidence="7" type="ORF">DO021_05490</name>
    <name evidence="6" type="ORF">EYB58_07875</name>
</gene>
<keyword evidence="7" id="KW-0808">Transferase</keyword>
<reference evidence="6 9" key="2">
    <citation type="submission" date="2019-02" db="EMBL/GenBank/DDBJ databases">
        <title>Complete genome sequence of Desulfobacter hydrogenophilus AcRS1.</title>
        <authorList>
            <person name="Marietou A."/>
            <person name="Lund M.B."/>
            <person name="Marshall I.P.G."/>
            <person name="Schreiber L."/>
            <person name="Jorgensen B."/>
        </authorList>
    </citation>
    <scope>NUCLEOTIDE SEQUENCE [LARGE SCALE GENOMIC DNA]</scope>
    <source>
        <strain evidence="6 9">AcRS1</strain>
    </source>
</reference>
<dbReference type="Proteomes" id="UP000248798">
    <property type="component" value="Unassembled WGS sequence"/>
</dbReference>
<keyword evidence="9" id="KW-1185">Reference proteome</keyword>
<dbReference type="InterPro" id="IPR004358">
    <property type="entry name" value="Sig_transdc_His_kin-like_C"/>
</dbReference>
<dbReference type="InterPro" id="IPR003594">
    <property type="entry name" value="HATPase_dom"/>
</dbReference>
<dbReference type="PANTHER" id="PTHR43065:SF42">
    <property type="entry name" value="TWO-COMPONENT SENSOR PPRA"/>
    <property type="match status" value="1"/>
</dbReference>
<evidence type="ECO:0000256" key="2">
    <source>
        <dbReference type="ARBA" id="ARBA00012438"/>
    </source>
</evidence>
<comment type="catalytic activity">
    <reaction evidence="1">
        <text>ATP + protein L-histidine = ADP + protein N-phospho-L-histidine.</text>
        <dbReference type="EC" id="2.7.13.3"/>
    </reaction>
</comment>
<evidence type="ECO:0000256" key="1">
    <source>
        <dbReference type="ARBA" id="ARBA00000085"/>
    </source>
</evidence>
<dbReference type="Proteomes" id="UP000293902">
    <property type="component" value="Chromosome"/>
</dbReference>
<dbReference type="InterPro" id="IPR013655">
    <property type="entry name" value="PAS_fold_3"/>
</dbReference>
<dbReference type="Gene3D" id="3.30.565.10">
    <property type="entry name" value="Histidine kinase-like ATPase, C-terminal domain"/>
    <property type="match status" value="1"/>
</dbReference>
<dbReference type="InterPro" id="IPR000014">
    <property type="entry name" value="PAS"/>
</dbReference>
<evidence type="ECO:0000259" key="3">
    <source>
        <dbReference type="PROSITE" id="PS50109"/>
    </source>
</evidence>
<dbReference type="PROSITE" id="PS50112">
    <property type="entry name" value="PAS"/>
    <property type="match status" value="1"/>
</dbReference>
<dbReference type="InterPro" id="IPR035965">
    <property type="entry name" value="PAS-like_dom_sf"/>
</dbReference>
<dbReference type="Pfam" id="PF08447">
    <property type="entry name" value="PAS_3"/>
    <property type="match status" value="1"/>
</dbReference>